<dbReference type="Gene3D" id="3.90.1640.30">
    <property type="match status" value="1"/>
</dbReference>
<dbReference type="AlphaFoldDB" id="A0A7J4IWJ2"/>
<dbReference type="InterPro" id="IPR001667">
    <property type="entry name" value="DDH_dom"/>
</dbReference>
<feature type="domain" description="DHHA1" evidence="2">
    <location>
        <begin position="273"/>
        <end position="356"/>
    </location>
</feature>
<organism evidence="3 4">
    <name type="scientific">Candidatus Iainarchaeum sp</name>
    <dbReference type="NCBI Taxonomy" id="3101447"/>
    <lineage>
        <taxon>Archaea</taxon>
        <taxon>Candidatus Iainarchaeota</taxon>
        <taxon>Candidatus Iainarchaeia</taxon>
        <taxon>Candidatus Iainarchaeales</taxon>
        <taxon>Candidatus Iainarchaeaceae</taxon>
        <taxon>Candidatus Iainarchaeum</taxon>
    </lineage>
</organism>
<feature type="domain" description="DDH" evidence="1">
    <location>
        <begin position="22"/>
        <end position="148"/>
    </location>
</feature>
<dbReference type="InterPro" id="IPR051673">
    <property type="entry name" value="SSDNA_exonuclease_RecJ"/>
</dbReference>
<evidence type="ECO:0000313" key="3">
    <source>
        <dbReference type="EMBL" id="HIH09903.1"/>
    </source>
</evidence>
<dbReference type="InterPro" id="IPR003156">
    <property type="entry name" value="DHHA1_dom"/>
</dbReference>
<evidence type="ECO:0000259" key="2">
    <source>
        <dbReference type="Pfam" id="PF02272"/>
    </source>
</evidence>
<dbReference type="EMBL" id="DUGC01000069">
    <property type="protein sequence ID" value="HIH09903.1"/>
    <property type="molecule type" value="Genomic_DNA"/>
</dbReference>
<reference evidence="4" key="1">
    <citation type="journal article" date="2020" name="bioRxiv">
        <title>A rank-normalized archaeal taxonomy based on genome phylogeny resolves widespread incomplete and uneven classifications.</title>
        <authorList>
            <person name="Rinke C."/>
            <person name="Chuvochina M."/>
            <person name="Mussig A.J."/>
            <person name="Chaumeil P.-A."/>
            <person name="Waite D.W."/>
            <person name="Whitman W.B."/>
            <person name="Parks D.H."/>
            <person name="Hugenholtz P."/>
        </authorList>
    </citation>
    <scope>NUCLEOTIDE SEQUENCE [LARGE SCALE GENOMIC DNA]</scope>
</reference>
<proteinExistence type="predicted"/>
<dbReference type="PANTHER" id="PTHR30255">
    <property type="entry name" value="SINGLE-STRANDED-DNA-SPECIFIC EXONUCLEASE RECJ"/>
    <property type="match status" value="1"/>
</dbReference>
<dbReference type="GO" id="GO:0004527">
    <property type="term" value="F:exonuclease activity"/>
    <property type="evidence" value="ECO:0007669"/>
    <property type="project" value="UniProtKB-KW"/>
</dbReference>
<name>A0A7J4IWJ2_9ARCH</name>
<sequence length="357" mass="39571">MQTDALSGFDSAVKAISKSSRVALIHDLDADGISSGAITYNALRVLRGKKPELLITQTHKTTQILPQSMKKIRSKKIDVAIIVDFALDQSPQSLKELGQVCKTVLVIDHHKDYGYPQNERTFIIKPQHFSQVEPSKYPTSKLVFDLFSRHVDLSAYCWIASIGLMGDNQLGQWRDFVGESAKASASSVEQLSKCVDIITAIETLAPKKLNELLLFIASSTGPQKILASKYAGYLKTMDKKLDSLFEKFKKEKEILEKQGLVWFEYKSKDNIKSALINKISNELYPGLTVICVQDSGKNTVSFSARRQDFKVKANELLENAVRGFENAGAGGHVPAAAGKIMKKDLSEFKARVIELLG</sequence>
<comment type="caution">
    <text evidence="3">The sequence shown here is derived from an EMBL/GenBank/DDBJ whole genome shotgun (WGS) entry which is preliminary data.</text>
</comment>
<dbReference type="InterPro" id="IPR038763">
    <property type="entry name" value="DHH_sf"/>
</dbReference>
<dbReference type="Pfam" id="PF02272">
    <property type="entry name" value="DHHA1"/>
    <property type="match status" value="1"/>
</dbReference>
<dbReference type="PANTHER" id="PTHR30255:SF2">
    <property type="entry name" value="SINGLE-STRANDED-DNA-SPECIFIC EXONUCLEASE RECJ"/>
    <property type="match status" value="1"/>
</dbReference>
<dbReference type="SUPFAM" id="SSF64182">
    <property type="entry name" value="DHH phosphoesterases"/>
    <property type="match status" value="1"/>
</dbReference>
<accession>A0A7J4IWJ2</accession>
<dbReference type="Proteomes" id="UP000565078">
    <property type="component" value="Unassembled WGS sequence"/>
</dbReference>
<dbReference type="GO" id="GO:0003676">
    <property type="term" value="F:nucleic acid binding"/>
    <property type="evidence" value="ECO:0007669"/>
    <property type="project" value="InterPro"/>
</dbReference>
<gene>
    <name evidence="3" type="ORF">HA254_04500</name>
</gene>
<dbReference type="Pfam" id="PF01368">
    <property type="entry name" value="DHH"/>
    <property type="match status" value="1"/>
</dbReference>
<protein>
    <submittedName>
        <fullName evidence="3">DHH family phosphoesterase</fullName>
    </submittedName>
</protein>
<evidence type="ECO:0000313" key="4">
    <source>
        <dbReference type="Proteomes" id="UP000565078"/>
    </source>
</evidence>
<evidence type="ECO:0000259" key="1">
    <source>
        <dbReference type="Pfam" id="PF01368"/>
    </source>
</evidence>